<proteinExistence type="inferred from homology"/>
<dbReference type="GO" id="GO:0016151">
    <property type="term" value="F:nickel cation binding"/>
    <property type="evidence" value="ECO:0007669"/>
    <property type="project" value="InterPro"/>
</dbReference>
<organism evidence="4 5">
    <name type="scientific">Schizosaccharomyces cryophilus (strain OY26 / ATCC MYA-4695 / CBS 11777 / NBRC 106824 / NRRL Y48691)</name>
    <name type="common">Fission yeast</name>
    <dbReference type="NCBI Taxonomy" id="653667"/>
    <lineage>
        <taxon>Eukaryota</taxon>
        <taxon>Fungi</taxon>
        <taxon>Dikarya</taxon>
        <taxon>Ascomycota</taxon>
        <taxon>Taphrinomycotina</taxon>
        <taxon>Schizosaccharomycetes</taxon>
        <taxon>Schizosaccharomycetales</taxon>
        <taxon>Schizosaccharomycetaceae</taxon>
        <taxon>Schizosaccharomyces</taxon>
    </lineage>
</organism>
<dbReference type="OrthoDB" id="2550922at2759"/>
<dbReference type="HOGENOM" id="CLU_049215_0_0_1"/>
<comment type="similarity">
    <text evidence="3">Belongs to the UreF family.</text>
</comment>
<dbReference type="RefSeq" id="XP_013024721.1">
    <property type="nucleotide sequence ID" value="XM_013169267.1"/>
</dbReference>
<accession>S9VVR8</accession>
<protein>
    <submittedName>
        <fullName evidence="4">Urease accessory protein UreF</fullName>
    </submittedName>
</protein>
<dbReference type="InterPro" id="IPR038277">
    <property type="entry name" value="UreF_sf"/>
</dbReference>
<dbReference type="PIRSF" id="PIRSF009467">
    <property type="entry name" value="Ureas_acces_UreF"/>
    <property type="match status" value="1"/>
</dbReference>
<dbReference type="Proteomes" id="UP000015464">
    <property type="component" value="Unassembled WGS sequence"/>
</dbReference>
<dbReference type="AlphaFoldDB" id="S9VVR8"/>
<dbReference type="EMBL" id="KE546993">
    <property type="protein sequence ID" value="EPY50235.1"/>
    <property type="molecule type" value="Genomic_DNA"/>
</dbReference>
<dbReference type="eggNOG" id="ENOG502REVQ">
    <property type="taxonomic scope" value="Eukaryota"/>
</dbReference>
<evidence type="ECO:0000256" key="2">
    <source>
        <dbReference type="ARBA" id="ARBA00023186"/>
    </source>
</evidence>
<dbReference type="PANTHER" id="PTHR33620">
    <property type="entry name" value="UREASE ACCESSORY PROTEIN F"/>
    <property type="match status" value="1"/>
</dbReference>
<keyword evidence="5" id="KW-1185">Reference proteome</keyword>
<evidence type="ECO:0000313" key="4">
    <source>
        <dbReference type="EMBL" id="EPY50235.1"/>
    </source>
</evidence>
<dbReference type="STRING" id="653667.S9VVR8"/>
<dbReference type="PANTHER" id="PTHR33620:SF1">
    <property type="entry name" value="UREASE ACCESSORY PROTEIN F"/>
    <property type="match status" value="1"/>
</dbReference>
<dbReference type="OMA" id="NHAKSIC"/>
<gene>
    <name evidence="4" type="ORF">SPOG_00996</name>
</gene>
<name>S9VVR8_SCHCR</name>
<keyword evidence="1" id="KW-0996">Nickel insertion</keyword>
<dbReference type="Pfam" id="PF01730">
    <property type="entry name" value="UreF"/>
    <property type="match status" value="1"/>
</dbReference>
<evidence type="ECO:0000313" key="5">
    <source>
        <dbReference type="Proteomes" id="UP000015464"/>
    </source>
</evidence>
<keyword evidence="2" id="KW-0143">Chaperone</keyword>
<dbReference type="GeneID" id="25035327"/>
<sequence length="209" mass="23588">MTTEASENHLSFILSDAAFPLSSFSYSFGLESYLSHQPQRTTSAFFDFLPLSLNSLLYTNMPTVKETWENPEDYRNKETFFESTQTCTIGQKVSTMQGKALLGVWTKSFSAYVASNKEAKLLTDYDYLVRHGKALGHFPVVWGMLCRTLGISLERTCYLYLLNHAKSICSAAVRLDVLSSFQYVSTLVHPQTETLLQESLNIQPNLGIH</sequence>
<evidence type="ECO:0000256" key="1">
    <source>
        <dbReference type="ARBA" id="ARBA00022988"/>
    </source>
</evidence>
<dbReference type="InterPro" id="IPR002639">
    <property type="entry name" value="UreF"/>
</dbReference>
<reference evidence="4 5" key="1">
    <citation type="journal article" date="2011" name="Science">
        <title>Comparative functional genomics of the fission yeasts.</title>
        <authorList>
            <person name="Rhind N."/>
            <person name="Chen Z."/>
            <person name="Yassour M."/>
            <person name="Thompson D.A."/>
            <person name="Haas B.J."/>
            <person name="Habib N."/>
            <person name="Wapinski I."/>
            <person name="Roy S."/>
            <person name="Lin M.F."/>
            <person name="Heiman D.I."/>
            <person name="Young S.K."/>
            <person name="Furuya K."/>
            <person name="Guo Y."/>
            <person name="Pidoux A."/>
            <person name="Chen H.M."/>
            <person name="Robbertse B."/>
            <person name="Goldberg J.M."/>
            <person name="Aoki K."/>
            <person name="Bayne E.H."/>
            <person name="Berlin A.M."/>
            <person name="Desjardins C.A."/>
            <person name="Dobbs E."/>
            <person name="Dukaj L."/>
            <person name="Fan L."/>
            <person name="FitzGerald M.G."/>
            <person name="French C."/>
            <person name="Gujja S."/>
            <person name="Hansen K."/>
            <person name="Keifenheim D."/>
            <person name="Levin J.Z."/>
            <person name="Mosher R.A."/>
            <person name="Mueller C.A."/>
            <person name="Pfiffner J."/>
            <person name="Priest M."/>
            <person name="Russ C."/>
            <person name="Smialowska A."/>
            <person name="Swoboda P."/>
            <person name="Sykes S.M."/>
            <person name="Vaughn M."/>
            <person name="Vengrova S."/>
            <person name="Yoder R."/>
            <person name="Zeng Q."/>
            <person name="Allshire R."/>
            <person name="Baulcombe D."/>
            <person name="Birren B.W."/>
            <person name="Brown W."/>
            <person name="Ekwall K."/>
            <person name="Kellis M."/>
            <person name="Leatherwood J."/>
            <person name="Levin H."/>
            <person name="Margalit H."/>
            <person name="Martienssen R."/>
            <person name="Nieduszynski C.A."/>
            <person name="Spatafora J.W."/>
            <person name="Friedman N."/>
            <person name="Dalgaard J.Z."/>
            <person name="Baumann P."/>
            <person name="Niki H."/>
            <person name="Regev A."/>
            <person name="Nusbaum C."/>
        </authorList>
    </citation>
    <scope>NUCLEOTIDE SEQUENCE [LARGE SCALE GENOMIC DNA]</scope>
    <source>
        <strain evidence="5">OY26 / ATCC MYA-4695 / CBS 11777 / NBRC 106824 / NRRL Y48691</strain>
    </source>
</reference>
<evidence type="ECO:0000256" key="3">
    <source>
        <dbReference type="ARBA" id="ARBA00046339"/>
    </source>
</evidence>
<dbReference type="Gene3D" id="1.10.4190.10">
    <property type="entry name" value="Urease accessory protein UreF"/>
    <property type="match status" value="1"/>
</dbReference>